<reference evidence="2 3" key="1">
    <citation type="submission" date="2017-08" db="EMBL/GenBank/DDBJ databases">
        <title>Reclassification of Bisgaard taxon 37 and 44.</title>
        <authorList>
            <person name="Christensen H."/>
        </authorList>
    </citation>
    <scope>NUCLEOTIDE SEQUENCE [LARGE SCALE GENOMIC DNA]</scope>
    <source>
        <strain evidence="2 3">EEAB3T1</strain>
    </source>
</reference>
<dbReference type="Proteomes" id="UP000265964">
    <property type="component" value="Unassembled WGS sequence"/>
</dbReference>
<comment type="caution">
    <text evidence="2">The sequence shown here is derived from an EMBL/GenBank/DDBJ whole genome shotgun (WGS) entry which is preliminary data.</text>
</comment>
<dbReference type="RefSeq" id="WP_119535296.1">
    <property type="nucleotide sequence ID" value="NZ_NRJF01000270.1"/>
</dbReference>
<dbReference type="EMBL" id="NRJF01000270">
    <property type="protein sequence ID" value="RIY31624.1"/>
    <property type="molecule type" value="Genomic_DNA"/>
</dbReference>
<name>A0A3A1Y6E5_9GAMM</name>
<keyword evidence="1" id="KW-1133">Transmembrane helix</keyword>
<keyword evidence="3" id="KW-1185">Reference proteome</keyword>
<proteinExistence type="predicted"/>
<dbReference type="OrthoDB" id="5677294at2"/>
<accession>A0A3A1Y6E5</accession>
<evidence type="ECO:0000313" key="3">
    <source>
        <dbReference type="Proteomes" id="UP000265964"/>
    </source>
</evidence>
<gene>
    <name evidence="2" type="ORF">CKF59_07525</name>
</gene>
<organism evidence="2 3">
    <name type="scientific">Psittacicella gerlachiana</name>
    <dbReference type="NCBI Taxonomy" id="2028574"/>
    <lineage>
        <taxon>Bacteria</taxon>
        <taxon>Pseudomonadati</taxon>
        <taxon>Pseudomonadota</taxon>
        <taxon>Gammaproteobacteria</taxon>
        <taxon>Pasteurellales</taxon>
        <taxon>Psittacicellaceae</taxon>
        <taxon>Psittacicella</taxon>
    </lineage>
</organism>
<sequence length="278" mass="31855">MKFLEYHRRENKIVKIYKKATATWFSTVKLINKPIFELKGRKVLLQDALIIFIVVIVISLSLREIYSPKKVSSASVQKQIKVVEAPAVPKESWDYIRFFEANDSFLTMNKKTQDSPNFAQPYVKASKDQKDVINKIRDSLNLPTLTLNTVSNTLEENTDTVIDPTTIDTTGNETTNENLATNQKSQVEAKGTEPLPSQIVAEEEKKANLVNLTCGPFLVENDAKKYVGFLKNSPRNKFKQSEAKVTNDNNNLYWLNIKGDFNDNDISWIQRYYNFNCQ</sequence>
<protein>
    <recommendedName>
        <fullName evidence="4">SPOR domain-containing protein</fullName>
    </recommendedName>
</protein>
<keyword evidence="1" id="KW-0812">Transmembrane</keyword>
<evidence type="ECO:0000256" key="1">
    <source>
        <dbReference type="SAM" id="Phobius"/>
    </source>
</evidence>
<keyword evidence="1" id="KW-0472">Membrane</keyword>
<feature type="transmembrane region" description="Helical" evidence="1">
    <location>
        <begin position="43"/>
        <end position="62"/>
    </location>
</feature>
<evidence type="ECO:0008006" key="4">
    <source>
        <dbReference type="Google" id="ProtNLM"/>
    </source>
</evidence>
<evidence type="ECO:0000313" key="2">
    <source>
        <dbReference type="EMBL" id="RIY31624.1"/>
    </source>
</evidence>
<dbReference type="AlphaFoldDB" id="A0A3A1Y6E5"/>